<reference evidence="2 3" key="1">
    <citation type="submission" date="2018-11" db="EMBL/GenBank/DDBJ databases">
        <title>Rufibacter latericius sp. nov., isolated from water in Baiyang Lake.</title>
        <authorList>
            <person name="Yang Y."/>
        </authorList>
    </citation>
    <scope>NUCLEOTIDE SEQUENCE [LARGE SCALE GENOMIC DNA]</scope>
    <source>
        <strain evidence="2 3">R-22-1c-1</strain>
    </source>
</reference>
<gene>
    <name evidence="2" type="ORF">EFB08_04380</name>
</gene>
<keyword evidence="3" id="KW-1185">Reference proteome</keyword>
<accession>A0A3M9MY68</accession>
<dbReference type="Proteomes" id="UP000272117">
    <property type="component" value="Unassembled WGS sequence"/>
</dbReference>
<evidence type="ECO:0000259" key="1">
    <source>
        <dbReference type="PROSITE" id="PS51662"/>
    </source>
</evidence>
<dbReference type="RefSeq" id="WP_123125719.1">
    <property type="nucleotide sequence ID" value="NZ_RJJD01000002.1"/>
</dbReference>
<organism evidence="2 3">
    <name type="scientific">Rufibacter latericius</name>
    <dbReference type="NCBI Taxonomy" id="2487040"/>
    <lineage>
        <taxon>Bacteria</taxon>
        <taxon>Pseudomonadati</taxon>
        <taxon>Bacteroidota</taxon>
        <taxon>Cytophagia</taxon>
        <taxon>Cytophagales</taxon>
        <taxon>Hymenobacteraceae</taxon>
        <taxon>Rufibacter</taxon>
    </lineage>
</organism>
<dbReference type="InterPro" id="IPR011042">
    <property type="entry name" value="6-blade_b-propeller_TolB-like"/>
</dbReference>
<protein>
    <submittedName>
        <fullName evidence="2">Phytase</fullName>
    </submittedName>
</protein>
<dbReference type="GO" id="GO:0016158">
    <property type="term" value="F:inositol hexakisphosphate 3-phosphatase activity"/>
    <property type="evidence" value="ECO:0007669"/>
    <property type="project" value="InterPro"/>
</dbReference>
<dbReference type="AlphaFoldDB" id="A0A3M9MY68"/>
<sequence length="371" mass="41172">MFKSFFLKEASLVFILAACSAPKAETINTPPLEQTEKHLIPGNIVQAAVITDTVQFDSDDPAIWVNPRNPAKSLVIGTDKDAKGGLYVFDLEGKIIPEKTVKNLQRPNNVDVEYGLVLNGKPIDIAVATERMTHKLRIFSVPDMKPIDKGGLEMFVGETAEGYRDLMGVSLYKNKAGQVYAIVGRKVGPLDGTYLWQYLLEDDGTGHVKATLVRKFGEYSGKKEIEAIAVDDALGYVYYSDEGLGVRQYFADPEKGNKQLSLFATKDFTRDHEGISIYALTDSTGYILVSDQEVNRFMVFTREGTASKPYEHRFIKAVNVSAINSDGSETVAVPLGKRFKHGLFVAMSTDKTFHFYPWEAIAGNDLKMIQE</sequence>
<dbReference type="EMBL" id="RJJD01000002">
    <property type="protein sequence ID" value="RNI30502.1"/>
    <property type="molecule type" value="Genomic_DNA"/>
</dbReference>
<feature type="domain" description="BPP" evidence="1">
    <location>
        <begin position="35"/>
        <end position="366"/>
    </location>
</feature>
<dbReference type="Pfam" id="PF02333">
    <property type="entry name" value="Phytase"/>
    <property type="match status" value="1"/>
</dbReference>
<evidence type="ECO:0000313" key="2">
    <source>
        <dbReference type="EMBL" id="RNI30502.1"/>
    </source>
</evidence>
<evidence type="ECO:0000313" key="3">
    <source>
        <dbReference type="Proteomes" id="UP000272117"/>
    </source>
</evidence>
<dbReference type="OrthoDB" id="8696437at2"/>
<dbReference type="InterPro" id="IPR003431">
    <property type="entry name" value="B-propeller_Phytase"/>
</dbReference>
<dbReference type="Gene3D" id="2.120.10.30">
    <property type="entry name" value="TolB, C-terminal domain"/>
    <property type="match status" value="1"/>
</dbReference>
<proteinExistence type="predicted"/>
<dbReference type="SUPFAM" id="SSF50956">
    <property type="entry name" value="Thermostable phytase (3-phytase)"/>
    <property type="match status" value="1"/>
</dbReference>
<name>A0A3M9MY68_9BACT</name>
<comment type="caution">
    <text evidence="2">The sequence shown here is derived from an EMBL/GenBank/DDBJ whole genome shotgun (WGS) entry which is preliminary data.</text>
</comment>
<dbReference type="PROSITE" id="PS51662">
    <property type="entry name" value="BP_PHYTASE"/>
    <property type="match status" value="1"/>
</dbReference>